<keyword evidence="7" id="KW-1133">Transmembrane helix</keyword>
<dbReference type="CDD" id="cd12148">
    <property type="entry name" value="fungal_TF_MHR"/>
    <property type="match status" value="1"/>
</dbReference>
<dbReference type="InterPro" id="IPR007219">
    <property type="entry name" value="XnlR_reg_dom"/>
</dbReference>
<name>A0AAD4CFF7_ASPNN</name>
<comment type="subcellular location">
    <subcellularLocation>
        <location evidence="1">Nucleus</location>
    </subcellularLocation>
</comment>
<dbReference type="Proteomes" id="UP001194746">
    <property type="component" value="Unassembled WGS sequence"/>
</dbReference>
<keyword evidence="3" id="KW-0805">Transcription regulation</keyword>
<evidence type="ECO:0000313" key="10">
    <source>
        <dbReference type="Proteomes" id="UP001194746"/>
    </source>
</evidence>
<dbReference type="SMART" id="SM00906">
    <property type="entry name" value="Fungal_trans"/>
    <property type="match status" value="1"/>
</dbReference>
<accession>A0AAD4CFF7</accession>
<keyword evidence="4" id="KW-0238">DNA-binding</keyword>
<evidence type="ECO:0000313" key="9">
    <source>
        <dbReference type="EMBL" id="KAF9884702.1"/>
    </source>
</evidence>
<comment type="caution">
    <text evidence="9">The sequence shown here is derived from an EMBL/GenBank/DDBJ whole genome shotgun (WGS) entry which is preliminary data.</text>
</comment>
<dbReference type="GO" id="GO:0008270">
    <property type="term" value="F:zinc ion binding"/>
    <property type="evidence" value="ECO:0007669"/>
    <property type="project" value="InterPro"/>
</dbReference>
<feature type="transmembrane region" description="Helical" evidence="7">
    <location>
        <begin position="530"/>
        <end position="552"/>
    </location>
</feature>
<sequence length="654" mass="73524">MGFDCVYKKSERGVRKCTENNGETRPNEGPSQIEKRLAQLESILQGVTKQLQPTENPEDFLADCSSSQLPSPYQTPRKTTDTVDGMGAVIFADENGCGFFGESSNSGFIRHLNTAFKTYIQDKQHSSMRQTHVATDVSRPPTPCSIQDHSRTSHDAHIFDTHGLPSKTETIRLVNSFFQDFGMLFPYINRRAVLNDIEHAFRESCPVLRRSWLCMLQVILAFACDYSARHEVGDKNVSRADGFAQQALALAPDVVEQQPNVEMLQALLLLTQYLQGTRSSTLFSNYQRFTVQVAFQVGAHCPNQFPSETILECEVRRRCWHMVFILDKSMSLHFGRPSSVPSTYAEVPPPMAISLDEFDAAPGDRSPNNDVSTAIGFIHTIKLFHILADIVQEIYHGNMSPGKSEFPLELHQSIGSIEWKLHSWRKALPASIQIRAISSMDGSSSSPFDRLSIVLTLRYHFAKLLMHRATVAQFLDRTEKLSAGGIATDETLPPFFAKVEHASMEECVSAAVEIIDILHLLSASGHRMLMSWWFCVYYAFSAVLVIFVAYILRRQHEISFPLLDRQEGSNTFAKALDVISHYGPNTPITIRCHKYVQRLERLATTTGLFSGDASGLWDFNPSEGHDDLTLLLPELLPIEATDIESFMTFHDTEF</sequence>
<organism evidence="9 10">
    <name type="scientific">Aspergillus nanangensis</name>
    <dbReference type="NCBI Taxonomy" id="2582783"/>
    <lineage>
        <taxon>Eukaryota</taxon>
        <taxon>Fungi</taxon>
        <taxon>Dikarya</taxon>
        <taxon>Ascomycota</taxon>
        <taxon>Pezizomycotina</taxon>
        <taxon>Eurotiomycetes</taxon>
        <taxon>Eurotiomycetidae</taxon>
        <taxon>Eurotiales</taxon>
        <taxon>Aspergillaceae</taxon>
        <taxon>Aspergillus</taxon>
        <taxon>Aspergillus subgen. Circumdati</taxon>
    </lineage>
</organism>
<dbReference type="InterPro" id="IPR050987">
    <property type="entry name" value="AtrR-like"/>
</dbReference>
<keyword evidence="5" id="KW-0804">Transcription</keyword>
<reference evidence="9" key="1">
    <citation type="journal article" date="2019" name="Beilstein J. Org. Chem.">
        <title>Nanangenines: drimane sesquiterpenoids as the dominant metabolite cohort of a novel Australian fungus, Aspergillus nanangensis.</title>
        <authorList>
            <person name="Lacey H.J."/>
            <person name="Gilchrist C.L.M."/>
            <person name="Crombie A."/>
            <person name="Kalaitzis J.A."/>
            <person name="Vuong D."/>
            <person name="Rutledge P.J."/>
            <person name="Turner P."/>
            <person name="Pitt J.I."/>
            <person name="Lacey E."/>
            <person name="Chooi Y.H."/>
            <person name="Piggott A.M."/>
        </authorList>
    </citation>
    <scope>NUCLEOTIDE SEQUENCE</scope>
    <source>
        <strain evidence="9">MST-FP2251</strain>
    </source>
</reference>
<evidence type="ECO:0000256" key="3">
    <source>
        <dbReference type="ARBA" id="ARBA00023015"/>
    </source>
</evidence>
<keyword evidence="10" id="KW-1185">Reference proteome</keyword>
<evidence type="ECO:0000256" key="5">
    <source>
        <dbReference type="ARBA" id="ARBA00023163"/>
    </source>
</evidence>
<evidence type="ECO:0000256" key="6">
    <source>
        <dbReference type="ARBA" id="ARBA00023242"/>
    </source>
</evidence>
<evidence type="ECO:0000256" key="4">
    <source>
        <dbReference type="ARBA" id="ARBA00023125"/>
    </source>
</evidence>
<keyword evidence="7" id="KW-0812">Transmembrane</keyword>
<proteinExistence type="predicted"/>
<dbReference type="PANTHER" id="PTHR46910">
    <property type="entry name" value="TRANSCRIPTION FACTOR PDR1"/>
    <property type="match status" value="1"/>
</dbReference>
<dbReference type="GO" id="GO:0003700">
    <property type="term" value="F:DNA-binding transcription factor activity"/>
    <property type="evidence" value="ECO:0007669"/>
    <property type="project" value="InterPro"/>
</dbReference>
<dbReference type="EMBL" id="VCAU01000114">
    <property type="protein sequence ID" value="KAF9884702.1"/>
    <property type="molecule type" value="Genomic_DNA"/>
</dbReference>
<evidence type="ECO:0000259" key="8">
    <source>
        <dbReference type="SMART" id="SM00906"/>
    </source>
</evidence>
<reference evidence="9" key="2">
    <citation type="submission" date="2020-02" db="EMBL/GenBank/DDBJ databases">
        <authorList>
            <person name="Gilchrist C.L.M."/>
            <person name="Chooi Y.-H."/>
        </authorList>
    </citation>
    <scope>NUCLEOTIDE SEQUENCE</scope>
    <source>
        <strain evidence="9">MST-FP2251</strain>
    </source>
</reference>
<keyword evidence="2" id="KW-0479">Metal-binding</keyword>
<evidence type="ECO:0000256" key="7">
    <source>
        <dbReference type="SAM" id="Phobius"/>
    </source>
</evidence>
<dbReference type="GO" id="GO:0006351">
    <property type="term" value="P:DNA-templated transcription"/>
    <property type="evidence" value="ECO:0007669"/>
    <property type="project" value="InterPro"/>
</dbReference>
<keyword evidence="7" id="KW-0472">Membrane</keyword>
<evidence type="ECO:0000256" key="1">
    <source>
        <dbReference type="ARBA" id="ARBA00004123"/>
    </source>
</evidence>
<gene>
    <name evidence="9" type="ORF">FE257_001331</name>
</gene>
<dbReference type="GO" id="GO:0005634">
    <property type="term" value="C:nucleus"/>
    <property type="evidence" value="ECO:0007669"/>
    <property type="project" value="UniProtKB-SubCell"/>
</dbReference>
<dbReference type="AlphaFoldDB" id="A0AAD4CFF7"/>
<evidence type="ECO:0000256" key="2">
    <source>
        <dbReference type="ARBA" id="ARBA00022723"/>
    </source>
</evidence>
<dbReference type="PANTHER" id="PTHR46910:SF3">
    <property type="entry name" value="HALOTOLERANCE PROTEIN 9-RELATED"/>
    <property type="match status" value="1"/>
</dbReference>
<dbReference type="Pfam" id="PF04082">
    <property type="entry name" value="Fungal_trans"/>
    <property type="match status" value="1"/>
</dbReference>
<protein>
    <recommendedName>
        <fullName evidence="8">Xylanolytic transcriptional activator regulatory domain-containing protein</fullName>
    </recommendedName>
</protein>
<feature type="domain" description="Xylanolytic transcriptional activator regulatory" evidence="8">
    <location>
        <begin position="283"/>
        <end position="356"/>
    </location>
</feature>
<keyword evidence="6" id="KW-0539">Nucleus</keyword>
<dbReference type="GO" id="GO:0003677">
    <property type="term" value="F:DNA binding"/>
    <property type="evidence" value="ECO:0007669"/>
    <property type="project" value="UniProtKB-KW"/>
</dbReference>